<evidence type="ECO:0000313" key="1">
    <source>
        <dbReference type="EMBL" id="ERN04549.1"/>
    </source>
</evidence>
<gene>
    <name evidence="1" type="ORF">AMTR_s00081p00171850</name>
</gene>
<keyword evidence="2" id="KW-1185">Reference proteome</keyword>
<dbReference type="Gramene" id="ERN04549">
    <property type="protein sequence ID" value="ERN04549"/>
    <property type="gene ID" value="AMTR_s00081p00171850"/>
</dbReference>
<reference evidence="2" key="1">
    <citation type="journal article" date="2013" name="Science">
        <title>The Amborella genome and the evolution of flowering plants.</title>
        <authorList>
            <consortium name="Amborella Genome Project"/>
        </authorList>
    </citation>
    <scope>NUCLEOTIDE SEQUENCE [LARGE SCALE GENOMIC DNA]</scope>
</reference>
<protein>
    <submittedName>
        <fullName evidence="1">Uncharacterized protein</fullName>
    </submittedName>
</protein>
<dbReference type="EMBL" id="KI394223">
    <property type="protein sequence ID" value="ERN04549.1"/>
    <property type="molecule type" value="Genomic_DNA"/>
</dbReference>
<organism evidence="1 2">
    <name type="scientific">Amborella trichopoda</name>
    <dbReference type="NCBI Taxonomy" id="13333"/>
    <lineage>
        <taxon>Eukaryota</taxon>
        <taxon>Viridiplantae</taxon>
        <taxon>Streptophyta</taxon>
        <taxon>Embryophyta</taxon>
        <taxon>Tracheophyta</taxon>
        <taxon>Spermatophyta</taxon>
        <taxon>Magnoliopsida</taxon>
        <taxon>Amborellales</taxon>
        <taxon>Amborellaceae</taxon>
        <taxon>Amborella</taxon>
    </lineage>
</organism>
<dbReference type="AlphaFoldDB" id="W1PA24"/>
<dbReference type="HOGENOM" id="CLU_1857970_0_0_1"/>
<evidence type="ECO:0000313" key="2">
    <source>
        <dbReference type="Proteomes" id="UP000017836"/>
    </source>
</evidence>
<sequence length="138" mass="15360">MSPMPRRGHHYLAFNAAFEIKYCLTGHLIHLVAFKSQWLNQVQVCQELGTTCNGSGAIQTCSTSQNAMCRALNGWLYEGSGCVTAWNSSYVGSYFGDDDGVWRLLWRLICQRLSGCFLDQLKVNKQVDTDTGGHVSMS</sequence>
<name>W1PA24_AMBTC</name>
<accession>W1PA24</accession>
<proteinExistence type="predicted"/>
<dbReference type="Proteomes" id="UP000017836">
    <property type="component" value="Unassembled WGS sequence"/>
</dbReference>